<comment type="caution">
    <text evidence="1">The sequence shown here is derived from an EMBL/GenBank/DDBJ whole genome shotgun (WGS) entry which is preliminary data.</text>
</comment>
<evidence type="ECO:0000313" key="2">
    <source>
        <dbReference type="Proteomes" id="UP001446871"/>
    </source>
</evidence>
<proteinExistence type="predicted"/>
<dbReference type="EMBL" id="JAQQWM010000004">
    <property type="protein sequence ID" value="KAK8068199.1"/>
    <property type="molecule type" value="Genomic_DNA"/>
</dbReference>
<keyword evidence="2" id="KW-1185">Reference proteome</keyword>
<organism evidence="1 2">
    <name type="scientific">Apiospora saccharicola</name>
    <dbReference type="NCBI Taxonomy" id="335842"/>
    <lineage>
        <taxon>Eukaryota</taxon>
        <taxon>Fungi</taxon>
        <taxon>Dikarya</taxon>
        <taxon>Ascomycota</taxon>
        <taxon>Pezizomycotina</taxon>
        <taxon>Sordariomycetes</taxon>
        <taxon>Xylariomycetidae</taxon>
        <taxon>Amphisphaeriales</taxon>
        <taxon>Apiosporaceae</taxon>
        <taxon>Apiospora</taxon>
    </lineage>
</organism>
<sequence>MQGKLFGRRKSAIVLDRPLPHAAVNSIEIDVRRAAEYGGRVSHVGDAAVRSQEVNVRHATARGREIKDAGHAAKVRGVLDVAAALDVVDRETPVGWLWWVRRSLMY</sequence>
<dbReference type="Proteomes" id="UP001446871">
    <property type="component" value="Unassembled WGS sequence"/>
</dbReference>
<reference evidence="1 2" key="1">
    <citation type="submission" date="2023-01" db="EMBL/GenBank/DDBJ databases">
        <title>Analysis of 21 Apiospora genomes using comparative genomics revels a genus with tremendous synthesis potential of carbohydrate active enzymes and secondary metabolites.</title>
        <authorList>
            <person name="Sorensen T."/>
        </authorList>
    </citation>
    <scope>NUCLEOTIDE SEQUENCE [LARGE SCALE GENOMIC DNA]</scope>
    <source>
        <strain evidence="1 2">CBS 83171</strain>
    </source>
</reference>
<accession>A0ABR1VAG4</accession>
<evidence type="ECO:0000313" key="1">
    <source>
        <dbReference type="EMBL" id="KAK8068199.1"/>
    </source>
</evidence>
<protein>
    <submittedName>
        <fullName evidence="1">Uncharacterized protein</fullName>
    </submittedName>
</protein>
<gene>
    <name evidence="1" type="ORF">PG996_007311</name>
</gene>
<name>A0ABR1VAG4_9PEZI</name>